<organism evidence="1 2">
    <name type="scientific">Nelumbo nucifera</name>
    <name type="common">Sacred lotus</name>
    <dbReference type="NCBI Taxonomy" id="4432"/>
    <lineage>
        <taxon>Eukaryota</taxon>
        <taxon>Viridiplantae</taxon>
        <taxon>Streptophyta</taxon>
        <taxon>Embryophyta</taxon>
        <taxon>Tracheophyta</taxon>
        <taxon>Spermatophyta</taxon>
        <taxon>Magnoliopsida</taxon>
        <taxon>Proteales</taxon>
        <taxon>Nelumbonaceae</taxon>
        <taxon>Nelumbo</taxon>
    </lineage>
</organism>
<reference evidence="1 2" key="1">
    <citation type="journal article" date="2020" name="Mol. Biol. Evol.">
        <title>Distinct Expression and Methylation Patterns for Genes with Different Fates following a Single Whole-Genome Duplication in Flowering Plants.</title>
        <authorList>
            <person name="Shi T."/>
            <person name="Rahmani R.S."/>
            <person name="Gugger P.F."/>
            <person name="Wang M."/>
            <person name="Li H."/>
            <person name="Zhang Y."/>
            <person name="Li Z."/>
            <person name="Wang Q."/>
            <person name="Van de Peer Y."/>
            <person name="Marchal K."/>
            <person name="Chen J."/>
        </authorList>
    </citation>
    <scope>NUCLEOTIDE SEQUENCE [LARGE SCALE GENOMIC DNA]</scope>
    <source>
        <tissue evidence="1">Leaf</tissue>
    </source>
</reference>
<keyword evidence="2" id="KW-1185">Reference proteome</keyword>
<evidence type="ECO:0000313" key="2">
    <source>
        <dbReference type="Proteomes" id="UP000607653"/>
    </source>
</evidence>
<dbReference type="Proteomes" id="UP000607653">
    <property type="component" value="Unassembled WGS sequence"/>
</dbReference>
<dbReference type="EMBL" id="DUZY01000007">
    <property type="protein sequence ID" value="DAD46318.1"/>
    <property type="molecule type" value="Genomic_DNA"/>
</dbReference>
<protein>
    <submittedName>
        <fullName evidence="1">Uncharacterized protein</fullName>
    </submittedName>
</protein>
<name>A0A822ZWM7_NELNU</name>
<proteinExistence type="predicted"/>
<gene>
    <name evidence="1" type="ORF">HUJ06_004548</name>
</gene>
<sequence length="127" mass="14586">MVKQDPCKKLQTMAKELEEKSDTLPCDHRVRGGQQQVTQTIVDHFKEYRGTSNPIYQVGRVIEDVENGLIHNEVNDEEIRGALFKMHPFKAPVLYVFFNFFPKSIEALLGMMSAKQMSRGLNLTFIP</sequence>
<evidence type="ECO:0000313" key="1">
    <source>
        <dbReference type="EMBL" id="DAD46318.1"/>
    </source>
</evidence>
<accession>A0A822ZWM7</accession>
<comment type="caution">
    <text evidence="1">The sequence shown here is derived from an EMBL/GenBank/DDBJ whole genome shotgun (WGS) entry which is preliminary data.</text>
</comment>
<dbReference type="AlphaFoldDB" id="A0A822ZWM7"/>